<dbReference type="RefSeq" id="XP_033520362.1">
    <property type="nucleotide sequence ID" value="XM_033673431.1"/>
</dbReference>
<dbReference type="AlphaFoldDB" id="A0A6A6A2E4"/>
<dbReference type="EMBL" id="ML977514">
    <property type="protein sequence ID" value="KAF2125970.1"/>
    <property type="molecule type" value="Genomic_DNA"/>
</dbReference>
<organism evidence="1 2">
    <name type="scientific">Dothidotthia symphoricarpi CBS 119687</name>
    <dbReference type="NCBI Taxonomy" id="1392245"/>
    <lineage>
        <taxon>Eukaryota</taxon>
        <taxon>Fungi</taxon>
        <taxon>Dikarya</taxon>
        <taxon>Ascomycota</taxon>
        <taxon>Pezizomycotina</taxon>
        <taxon>Dothideomycetes</taxon>
        <taxon>Pleosporomycetidae</taxon>
        <taxon>Pleosporales</taxon>
        <taxon>Dothidotthiaceae</taxon>
        <taxon>Dothidotthia</taxon>
    </lineage>
</organism>
<dbReference type="OrthoDB" id="8121437at2759"/>
<dbReference type="GeneID" id="54413863"/>
<evidence type="ECO:0000313" key="2">
    <source>
        <dbReference type="Proteomes" id="UP000799771"/>
    </source>
</evidence>
<reference evidence="1" key="1">
    <citation type="journal article" date="2020" name="Stud. Mycol.">
        <title>101 Dothideomycetes genomes: a test case for predicting lifestyles and emergence of pathogens.</title>
        <authorList>
            <person name="Haridas S."/>
            <person name="Albert R."/>
            <person name="Binder M."/>
            <person name="Bloem J."/>
            <person name="Labutti K."/>
            <person name="Salamov A."/>
            <person name="Andreopoulos B."/>
            <person name="Baker S."/>
            <person name="Barry K."/>
            <person name="Bills G."/>
            <person name="Bluhm B."/>
            <person name="Cannon C."/>
            <person name="Castanera R."/>
            <person name="Culley D."/>
            <person name="Daum C."/>
            <person name="Ezra D."/>
            <person name="Gonzalez J."/>
            <person name="Henrissat B."/>
            <person name="Kuo A."/>
            <person name="Liang C."/>
            <person name="Lipzen A."/>
            <person name="Lutzoni F."/>
            <person name="Magnuson J."/>
            <person name="Mondo S."/>
            <person name="Nolan M."/>
            <person name="Ohm R."/>
            <person name="Pangilinan J."/>
            <person name="Park H.-J."/>
            <person name="Ramirez L."/>
            <person name="Alfaro M."/>
            <person name="Sun H."/>
            <person name="Tritt A."/>
            <person name="Yoshinaga Y."/>
            <person name="Zwiers L.-H."/>
            <person name="Turgeon B."/>
            <person name="Goodwin S."/>
            <person name="Spatafora J."/>
            <person name="Crous P."/>
            <person name="Grigoriev I."/>
        </authorList>
    </citation>
    <scope>NUCLEOTIDE SEQUENCE</scope>
    <source>
        <strain evidence="1">CBS 119687</strain>
    </source>
</reference>
<evidence type="ECO:0008006" key="3">
    <source>
        <dbReference type="Google" id="ProtNLM"/>
    </source>
</evidence>
<protein>
    <recommendedName>
        <fullName evidence="3">Zinc-binding domain-containing protein</fullName>
    </recommendedName>
</protein>
<evidence type="ECO:0000313" key="1">
    <source>
        <dbReference type="EMBL" id="KAF2125970.1"/>
    </source>
</evidence>
<keyword evidence="2" id="KW-1185">Reference proteome</keyword>
<sequence length="106" mass="12448">MAKKKKKKTKGNIETRISFMYPMPHQIVVDAISDEVLLAWLQEDEDNDNVNNNYLITVKACFSYLNNACNQWGWSSRRIAIKKRGYYKNRHNNVVINQHCKLCSQL</sequence>
<dbReference type="Proteomes" id="UP000799771">
    <property type="component" value="Unassembled WGS sequence"/>
</dbReference>
<gene>
    <name evidence="1" type="ORF">P153DRAFT_82690</name>
</gene>
<proteinExistence type="predicted"/>
<name>A0A6A6A2E4_9PLEO</name>
<accession>A0A6A6A2E4</accession>